<feature type="non-terminal residue" evidence="1">
    <location>
        <position position="1"/>
    </location>
</feature>
<evidence type="ECO:0000313" key="2">
    <source>
        <dbReference type="Proteomes" id="UP000250043"/>
    </source>
</evidence>
<feature type="non-terminal residue" evidence="1">
    <location>
        <position position="88"/>
    </location>
</feature>
<dbReference type="Proteomes" id="UP000250043">
    <property type="component" value="Unassembled WGS sequence"/>
</dbReference>
<keyword evidence="2" id="KW-1185">Reference proteome</keyword>
<accession>A0A8E2ALB7</accession>
<dbReference type="OrthoDB" id="2804702at2759"/>
<gene>
    <name evidence="1" type="ORF">OBBRIDRAFT_708753</name>
</gene>
<reference evidence="1 2" key="1">
    <citation type="submission" date="2016-07" db="EMBL/GenBank/DDBJ databases">
        <title>Draft genome of the white-rot fungus Obba rivulosa 3A-2.</title>
        <authorList>
            <consortium name="DOE Joint Genome Institute"/>
            <person name="Miettinen O."/>
            <person name="Riley R."/>
            <person name="Acob R."/>
            <person name="Barry K."/>
            <person name="Cullen D."/>
            <person name="De Vries R."/>
            <person name="Hainaut M."/>
            <person name="Hatakka A."/>
            <person name="Henrissat B."/>
            <person name="Hilden K."/>
            <person name="Kuo R."/>
            <person name="Labutti K."/>
            <person name="Lipzen A."/>
            <person name="Makela M.R."/>
            <person name="Sandor L."/>
            <person name="Spatafora J.W."/>
            <person name="Grigoriev I.V."/>
            <person name="Hibbett D.S."/>
        </authorList>
    </citation>
    <scope>NUCLEOTIDE SEQUENCE [LARGE SCALE GENOMIC DNA]</scope>
    <source>
        <strain evidence="1 2">3A-2</strain>
    </source>
</reference>
<sequence>TTSVAQTSAPVMDNFEALAVTFIVETIETAKAPSLKAVQVAEKDDLAAKQKCLEQHIAESKLLMAKLSTAKTKEEKENILGILRERRR</sequence>
<dbReference type="EMBL" id="KV722515">
    <property type="protein sequence ID" value="OCH86716.1"/>
    <property type="molecule type" value="Genomic_DNA"/>
</dbReference>
<name>A0A8E2ALB7_9APHY</name>
<dbReference type="AlphaFoldDB" id="A0A8E2ALB7"/>
<proteinExistence type="predicted"/>
<protein>
    <submittedName>
        <fullName evidence="1">Uncharacterized protein</fullName>
    </submittedName>
</protein>
<evidence type="ECO:0000313" key="1">
    <source>
        <dbReference type="EMBL" id="OCH86716.1"/>
    </source>
</evidence>
<organism evidence="1 2">
    <name type="scientific">Obba rivulosa</name>
    <dbReference type="NCBI Taxonomy" id="1052685"/>
    <lineage>
        <taxon>Eukaryota</taxon>
        <taxon>Fungi</taxon>
        <taxon>Dikarya</taxon>
        <taxon>Basidiomycota</taxon>
        <taxon>Agaricomycotina</taxon>
        <taxon>Agaricomycetes</taxon>
        <taxon>Polyporales</taxon>
        <taxon>Gelatoporiaceae</taxon>
        <taxon>Obba</taxon>
    </lineage>
</organism>